<comment type="catalytic activity">
    <reaction evidence="1">
        <text>ATP + protein L-histidine = ADP + protein N-phospho-L-histidine.</text>
        <dbReference type="EC" id="2.7.13.3"/>
    </reaction>
</comment>
<dbReference type="InterPro" id="IPR036097">
    <property type="entry name" value="HisK_dim/P_sf"/>
</dbReference>
<dbReference type="Gene3D" id="3.30.450.20">
    <property type="entry name" value="PAS domain"/>
    <property type="match status" value="1"/>
</dbReference>
<dbReference type="PRINTS" id="PR00344">
    <property type="entry name" value="BCTRLSENSOR"/>
</dbReference>
<dbReference type="InterPro" id="IPR005467">
    <property type="entry name" value="His_kinase_dom"/>
</dbReference>
<dbReference type="SUPFAM" id="SSF55874">
    <property type="entry name" value="ATPase domain of HSP90 chaperone/DNA topoisomerase II/histidine kinase"/>
    <property type="match status" value="1"/>
</dbReference>
<evidence type="ECO:0000256" key="2">
    <source>
        <dbReference type="ARBA" id="ARBA00012438"/>
    </source>
</evidence>
<evidence type="ECO:0000313" key="9">
    <source>
        <dbReference type="Proteomes" id="UP000177349"/>
    </source>
</evidence>
<dbReference type="InterPro" id="IPR050736">
    <property type="entry name" value="Sensor_HK_Regulatory"/>
</dbReference>
<dbReference type="PANTHER" id="PTHR43711:SF31">
    <property type="entry name" value="HISTIDINE KINASE"/>
    <property type="match status" value="1"/>
</dbReference>
<sequence length="372" mass="41431">MSMPTRINPRTKALQNLFAAALHTVEDAVVAIDPRATIMSVNQQALDLLNSDVSVKRAIGADIRKLMSHAPSFASFITKKCLSRKRGISEHVFDIDGARGAGVVSVQGHISPDGCVLLFEDVTNAGETDKLKTEFVSMASHQLRTPLTAIRWYIEELYEGEIGALTQEQKEYLRQALESNIRMIKLVKNLLNISRLEDQRLTVNPEPTDMLRLIEDVVSEHRPLAKAKNCEIIFEKPGGRIPKIRLDPALMRQVVVNLVSNAVKYSTGINKPSEVHVRLEKRPVEIIVSVQDSGVGVPKGLQHRAFQKFFRADNVFKMQAEGTGLGLYIAKLIVETSGGRIWFDSEENKGSTFSFSLPLKGSRYRKGERTLA</sequence>
<proteinExistence type="predicted"/>
<evidence type="ECO:0000256" key="1">
    <source>
        <dbReference type="ARBA" id="ARBA00000085"/>
    </source>
</evidence>
<dbReference type="InterPro" id="IPR003594">
    <property type="entry name" value="HATPase_dom"/>
</dbReference>
<evidence type="ECO:0000259" key="7">
    <source>
        <dbReference type="PROSITE" id="PS50109"/>
    </source>
</evidence>
<evidence type="ECO:0000256" key="6">
    <source>
        <dbReference type="ARBA" id="ARBA00023012"/>
    </source>
</evidence>
<protein>
    <recommendedName>
        <fullName evidence="2">histidine kinase</fullName>
        <ecNumber evidence="2">2.7.13.3</ecNumber>
    </recommendedName>
</protein>
<dbReference type="EC" id="2.7.13.3" evidence="2"/>
<dbReference type="SMART" id="SM00388">
    <property type="entry name" value="HisKA"/>
    <property type="match status" value="1"/>
</dbReference>
<dbReference type="Pfam" id="PF02518">
    <property type="entry name" value="HATPase_c"/>
    <property type="match status" value="1"/>
</dbReference>
<dbReference type="PANTHER" id="PTHR43711">
    <property type="entry name" value="TWO-COMPONENT HISTIDINE KINASE"/>
    <property type="match status" value="1"/>
</dbReference>
<name>A0A1G2BR98_9BACT</name>
<keyword evidence="5" id="KW-0418">Kinase</keyword>
<feature type="domain" description="Histidine kinase" evidence="7">
    <location>
        <begin position="138"/>
        <end position="361"/>
    </location>
</feature>
<reference evidence="8 9" key="1">
    <citation type="journal article" date="2016" name="Nat. Commun.">
        <title>Thousands of microbial genomes shed light on interconnected biogeochemical processes in an aquifer system.</title>
        <authorList>
            <person name="Anantharaman K."/>
            <person name="Brown C.T."/>
            <person name="Hug L.A."/>
            <person name="Sharon I."/>
            <person name="Castelle C.J."/>
            <person name="Probst A.J."/>
            <person name="Thomas B.C."/>
            <person name="Singh A."/>
            <person name="Wilkins M.J."/>
            <person name="Karaoz U."/>
            <person name="Brodie E.L."/>
            <person name="Williams K.H."/>
            <person name="Hubbard S.S."/>
            <person name="Banfield J.F."/>
        </authorList>
    </citation>
    <scope>NUCLEOTIDE SEQUENCE [LARGE SCALE GENOMIC DNA]</scope>
</reference>
<dbReference type="Gene3D" id="3.30.565.10">
    <property type="entry name" value="Histidine kinase-like ATPase, C-terminal domain"/>
    <property type="match status" value="1"/>
</dbReference>
<dbReference type="GO" id="GO:0000155">
    <property type="term" value="F:phosphorelay sensor kinase activity"/>
    <property type="evidence" value="ECO:0007669"/>
    <property type="project" value="InterPro"/>
</dbReference>
<dbReference type="InterPro" id="IPR004358">
    <property type="entry name" value="Sig_transdc_His_kin-like_C"/>
</dbReference>
<dbReference type="Proteomes" id="UP000177349">
    <property type="component" value="Unassembled WGS sequence"/>
</dbReference>
<evidence type="ECO:0000256" key="5">
    <source>
        <dbReference type="ARBA" id="ARBA00022777"/>
    </source>
</evidence>
<dbReference type="SMART" id="SM00387">
    <property type="entry name" value="HATPase_c"/>
    <property type="match status" value="1"/>
</dbReference>
<dbReference type="FunFam" id="3.30.565.10:FF:000006">
    <property type="entry name" value="Sensor histidine kinase WalK"/>
    <property type="match status" value="1"/>
</dbReference>
<keyword evidence="3" id="KW-0597">Phosphoprotein</keyword>
<accession>A0A1G2BR98</accession>
<evidence type="ECO:0000313" key="8">
    <source>
        <dbReference type="EMBL" id="OGY90737.1"/>
    </source>
</evidence>
<organism evidence="8 9">
    <name type="scientific">Candidatus Komeilibacteria bacterium RIFCSPLOWO2_01_FULL_53_11</name>
    <dbReference type="NCBI Taxonomy" id="1798552"/>
    <lineage>
        <taxon>Bacteria</taxon>
        <taxon>Candidatus Komeiliibacteriota</taxon>
    </lineage>
</organism>
<keyword evidence="6" id="KW-0902">Two-component regulatory system</keyword>
<dbReference type="PROSITE" id="PS50109">
    <property type="entry name" value="HIS_KIN"/>
    <property type="match status" value="1"/>
</dbReference>
<comment type="caution">
    <text evidence="8">The sequence shown here is derived from an EMBL/GenBank/DDBJ whole genome shotgun (WGS) entry which is preliminary data.</text>
</comment>
<dbReference type="AlphaFoldDB" id="A0A1G2BR98"/>
<keyword evidence="4" id="KW-0808">Transferase</keyword>
<gene>
    <name evidence="8" type="ORF">A3B31_03690</name>
</gene>
<dbReference type="SUPFAM" id="SSF47384">
    <property type="entry name" value="Homodimeric domain of signal transducing histidine kinase"/>
    <property type="match status" value="1"/>
</dbReference>
<dbReference type="CDD" id="cd00082">
    <property type="entry name" value="HisKA"/>
    <property type="match status" value="1"/>
</dbReference>
<dbReference type="InterPro" id="IPR003661">
    <property type="entry name" value="HisK_dim/P_dom"/>
</dbReference>
<evidence type="ECO:0000256" key="3">
    <source>
        <dbReference type="ARBA" id="ARBA00022553"/>
    </source>
</evidence>
<dbReference type="InterPro" id="IPR036890">
    <property type="entry name" value="HATPase_C_sf"/>
</dbReference>
<dbReference type="EMBL" id="MHKN01000058">
    <property type="protein sequence ID" value="OGY90737.1"/>
    <property type="molecule type" value="Genomic_DNA"/>
</dbReference>
<dbReference type="Pfam" id="PF00512">
    <property type="entry name" value="HisKA"/>
    <property type="match status" value="1"/>
</dbReference>
<dbReference type="Gene3D" id="1.10.287.130">
    <property type="match status" value="1"/>
</dbReference>
<evidence type="ECO:0000256" key="4">
    <source>
        <dbReference type="ARBA" id="ARBA00022679"/>
    </source>
</evidence>